<dbReference type="EMBL" id="ML211505">
    <property type="protein sequence ID" value="TFK82253.1"/>
    <property type="molecule type" value="Genomic_DNA"/>
</dbReference>
<evidence type="ECO:0000313" key="2">
    <source>
        <dbReference type="Proteomes" id="UP000308197"/>
    </source>
</evidence>
<dbReference type="InParanoid" id="A0A5C3P8V9"/>
<name>A0A5C3P8V9_9APHY</name>
<keyword evidence="2" id="KW-1185">Reference proteome</keyword>
<proteinExistence type="predicted"/>
<accession>A0A5C3P8V9</accession>
<protein>
    <submittedName>
        <fullName evidence="1">Uncharacterized protein</fullName>
    </submittedName>
</protein>
<sequence length="164" mass="18126">MLVHRCVVYNGQPADATCCTPRTRQRGQKERQILQLVREPGRHFHSAGCLVRPADTWNKAFCKLRMRAWCDAIISARDLEDSGGTPPGHSHDARDAVHAIDPLHKDNITFHGSRAVCLGCKGCGSGTLRDALPPLTPGLYTVSEWPWHSIFCNGWILGDEESGL</sequence>
<dbReference type="AlphaFoldDB" id="A0A5C3P8V9"/>
<evidence type="ECO:0000313" key="1">
    <source>
        <dbReference type="EMBL" id="TFK82253.1"/>
    </source>
</evidence>
<reference evidence="1 2" key="1">
    <citation type="journal article" date="2019" name="Nat. Ecol. Evol.">
        <title>Megaphylogeny resolves global patterns of mushroom evolution.</title>
        <authorList>
            <person name="Varga T."/>
            <person name="Krizsan K."/>
            <person name="Foldi C."/>
            <person name="Dima B."/>
            <person name="Sanchez-Garcia M."/>
            <person name="Sanchez-Ramirez S."/>
            <person name="Szollosi G.J."/>
            <person name="Szarkandi J.G."/>
            <person name="Papp V."/>
            <person name="Albert L."/>
            <person name="Andreopoulos W."/>
            <person name="Angelini C."/>
            <person name="Antonin V."/>
            <person name="Barry K.W."/>
            <person name="Bougher N.L."/>
            <person name="Buchanan P."/>
            <person name="Buyck B."/>
            <person name="Bense V."/>
            <person name="Catcheside P."/>
            <person name="Chovatia M."/>
            <person name="Cooper J."/>
            <person name="Damon W."/>
            <person name="Desjardin D."/>
            <person name="Finy P."/>
            <person name="Geml J."/>
            <person name="Haridas S."/>
            <person name="Hughes K."/>
            <person name="Justo A."/>
            <person name="Karasinski D."/>
            <person name="Kautmanova I."/>
            <person name="Kiss B."/>
            <person name="Kocsube S."/>
            <person name="Kotiranta H."/>
            <person name="LaButti K.M."/>
            <person name="Lechner B.E."/>
            <person name="Liimatainen K."/>
            <person name="Lipzen A."/>
            <person name="Lukacs Z."/>
            <person name="Mihaltcheva S."/>
            <person name="Morgado L.N."/>
            <person name="Niskanen T."/>
            <person name="Noordeloos M.E."/>
            <person name="Ohm R.A."/>
            <person name="Ortiz-Santana B."/>
            <person name="Ovrebo C."/>
            <person name="Racz N."/>
            <person name="Riley R."/>
            <person name="Savchenko A."/>
            <person name="Shiryaev A."/>
            <person name="Soop K."/>
            <person name="Spirin V."/>
            <person name="Szebenyi C."/>
            <person name="Tomsovsky M."/>
            <person name="Tulloss R.E."/>
            <person name="Uehling J."/>
            <person name="Grigoriev I.V."/>
            <person name="Vagvolgyi C."/>
            <person name="Papp T."/>
            <person name="Martin F.M."/>
            <person name="Miettinen O."/>
            <person name="Hibbett D.S."/>
            <person name="Nagy L.G."/>
        </authorList>
    </citation>
    <scope>NUCLEOTIDE SEQUENCE [LARGE SCALE GENOMIC DNA]</scope>
    <source>
        <strain evidence="1 2">HHB13444</strain>
    </source>
</reference>
<gene>
    <name evidence="1" type="ORF">K466DRAFT_307317</name>
</gene>
<dbReference type="Proteomes" id="UP000308197">
    <property type="component" value="Unassembled WGS sequence"/>
</dbReference>
<organism evidence="1 2">
    <name type="scientific">Polyporus arcularius HHB13444</name>
    <dbReference type="NCBI Taxonomy" id="1314778"/>
    <lineage>
        <taxon>Eukaryota</taxon>
        <taxon>Fungi</taxon>
        <taxon>Dikarya</taxon>
        <taxon>Basidiomycota</taxon>
        <taxon>Agaricomycotina</taxon>
        <taxon>Agaricomycetes</taxon>
        <taxon>Polyporales</taxon>
        <taxon>Polyporaceae</taxon>
        <taxon>Polyporus</taxon>
    </lineage>
</organism>